<evidence type="ECO:0000256" key="1">
    <source>
        <dbReference type="SAM" id="SignalP"/>
    </source>
</evidence>
<evidence type="ECO:0000313" key="3">
    <source>
        <dbReference type="Proteomes" id="UP000886653"/>
    </source>
</evidence>
<accession>A0A9P6N692</accession>
<sequence>MYSIFFILLILLNFFKALVQTSSIQHRSIPIAEVTECVFGSVAQSCLKSVERGWSQGHFHKFKRSHEFYSDETTNCKLTYFSNEKAEVKLVNVDQIKAAILQIDDACKMYNVPVKSCHEQRKDSRGLFLGRLVSTLIIMTSKF</sequence>
<feature type="chain" id="PRO_5040195716" description="Secreted protein" evidence="1">
    <location>
        <begin position="22"/>
        <end position="143"/>
    </location>
</feature>
<dbReference type="OrthoDB" id="2503557at2759"/>
<comment type="caution">
    <text evidence="2">The sequence shown here is derived from an EMBL/GenBank/DDBJ whole genome shotgun (WGS) entry which is preliminary data.</text>
</comment>
<keyword evidence="3" id="KW-1185">Reference proteome</keyword>
<keyword evidence="1" id="KW-0732">Signal</keyword>
<protein>
    <recommendedName>
        <fullName evidence="4">Secreted protein</fullName>
    </recommendedName>
</protein>
<reference evidence="2" key="1">
    <citation type="submission" date="2013-11" db="EMBL/GenBank/DDBJ databases">
        <title>Genome sequence of the fusiform rust pathogen reveals effectors for host alternation and coevolution with pine.</title>
        <authorList>
            <consortium name="DOE Joint Genome Institute"/>
            <person name="Smith K."/>
            <person name="Pendleton A."/>
            <person name="Kubisiak T."/>
            <person name="Anderson C."/>
            <person name="Salamov A."/>
            <person name="Aerts A."/>
            <person name="Riley R."/>
            <person name="Clum A."/>
            <person name="Lindquist E."/>
            <person name="Ence D."/>
            <person name="Campbell M."/>
            <person name="Kronenberg Z."/>
            <person name="Feau N."/>
            <person name="Dhillon B."/>
            <person name="Hamelin R."/>
            <person name="Burleigh J."/>
            <person name="Smith J."/>
            <person name="Yandell M."/>
            <person name="Nelson C."/>
            <person name="Grigoriev I."/>
            <person name="Davis J."/>
        </authorList>
    </citation>
    <scope>NUCLEOTIDE SEQUENCE</scope>
    <source>
        <strain evidence="2">G11</strain>
    </source>
</reference>
<evidence type="ECO:0008006" key="4">
    <source>
        <dbReference type="Google" id="ProtNLM"/>
    </source>
</evidence>
<name>A0A9P6N692_9BASI</name>
<dbReference type="AlphaFoldDB" id="A0A9P6N692"/>
<feature type="signal peptide" evidence="1">
    <location>
        <begin position="1"/>
        <end position="21"/>
    </location>
</feature>
<dbReference type="EMBL" id="MU167456">
    <property type="protein sequence ID" value="KAG0140295.1"/>
    <property type="molecule type" value="Genomic_DNA"/>
</dbReference>
<proteinExistence type="predicted"/>
<organism evidence="2 3">
    <name type="scientific">Cronartium quercuum f. sp. fusiforme G11</name>
    <dbReference type="NCBI Taxonomy" id="708437"/>
    <lineage>
        <taxon>Eukaryota</taxon>
        <taxon>Fungi</taxon>
        <taxon>Dikarya</taxon>
        <taxon>Basidiomycota</taxon>
        <taxon>Pucciniomycotina</taxon>
        <taxon>Pucciniomycetes</taxon>
        <taxon>Pucciniales</taxon>
        <taxon>Coleosporiaceae</taxon>
        <taxon>Cronartium</taxon>
    </lineage>
</organism>
<evidence type="ECO:0000313" key="2">
    <source>
        <dbReference type="EMBL" id="KAG0140295.1"/>
    </source>
</evidence>
<gene>
    <name evidence="2" type="ORF">CROQUDRAFT_84410</name>
</gene>
<dbReference type="Proteomes" id="UP000886653">
    <property type="component" value="Unassembled WGS sequence"/>
</dbReference>